<name>A0A517XPY8_9BACT</name>
<proteinExistence type="predicted"/>
<dbReference type="Proteomes" id="UP000319576">
    <property type="component" value="Chromosome"/>
</dbReference>
<dbReference type="GO" id="GO:0060003">
    <property type="term" value="P:copper ion export"/>
    <property type="evidence" value="ECO:0007669"/>
    <property type="project" value="TreeGrafter"/>
</dbReference>
<accession>A0A517XPY8</accession>
<organism evidence="4 5">
    <name type="scientific">Urbifossiella limnaea</name>
    <dbReference type="NCBI Taxonomy" id="2528023"/>
    <lineage>
        <taxon>Bacteria</taxon>
        <taxon>Pseudomonadati</taxon>
        <taxon>Planctomycetota</taxon>
        <taxon>Planctomycetia</taxon>
        <taxon>Gemmatales</taxon>
        <taxon>Gemmataceae</taxon>
        <taxon>Urbifossiella</taxon>
    </lineage>
</organism>
<dbReference type="Gene3D" id="2.40.50.100">
    <property type="match status" value="1"/>
</dbReference>
<feature type="region of interest" description="Disordered" evidence="2">
    <location>
        <begin position="1"/>
        <end position="23"/>
    </location>
</feature>
<keyword evidence="1" id="KW-0813">Transport</keyword>
<sequence length="734" mass="81407">MTPTQSSASGSSSSGGQNDPKNRYGRQIEEAFEAASRLAGSALSPADFYQQFLNRTLAAIDAPAGAVWLRTPQGFLQIACQVNLESVGLENRRGGRQCHNEVLRQVFQAAPPRPLMLEPNGRLAPNQAAPAAAAGDPSIPAANLTDYFALFAPIVTPDKAALGVLEVFQDPALDPKLYPTFLNYTFQMAGYASQYHQFSNARSATGIERTFTQVEGFARLVHGTLNPTEVAYHVANEGRKLIECDRLCVGVRHARTKVTVEAVSGADVVEKASTHVRRLRKLMESVVAWGETLTFKGVKDAGLPPDVSYSLDEYLNESQPKLLVVLPIRDEREKDQSKPARSVLVLESFNPPEDAAPMTQRLELVAKHAAPALYNAAELKRVPLKFLWWPIAKVQEGLGGKARFYTVAGVAAAMVLIACMIVVPYPLRMEAKGHMQPVEIAKVYAPREGQIRRVLVRPGDKILPGDAVAELHDAQLEGEYRSLLSKVNEAQAKRDTAARMLGNPRLSLEERLRVSAEESLAQLSVDSSRKNMGSLDSAFNATQARPGWFVAKTDDFDRRLKRPVGASKWTVLNDDRRENLVGRTIRPSEEILRVGNLEGAWQVELKIPQRNIGQVMRAFADPKIQKDAGGRPYLDVDVLLASMPDDRFRGRLYQDDVAAEAVPVKDEHDENEPVVTAYVKLNLDDMPAEFRIPEQQFVTGLEVRTRVRCGDHALGYSMFHGVWEWFYEKVIFWF</sequence>
<dbReference type="SUPFAM" id="SSF111369">
    <property type="entry name" value="HlyD-like secretion proteins"/>
    <property type="match status" value="1"/>
</dbReference>
<dbReference type="KEGG" id="uli:ETAA1_14920"/>
<feature type="compositionally biased region" description="Low complexity" evidence="2">
    <location>
        <begin position="1"/>
        <end position="16"/>
    </location>
</feature>
<dbReference type="GO" id="GO:0015679">
    <property type="term" value="P:plasma membrane copper ion transport"/>
    <property type="evidence" value="ECO:0007669"/>
    <property type="project" value="TreeGrafter"/>
</dbReference>
<protein>
    <recommendedName>
        <fullName evidence="6">HlyD family efflux transporter periplasmic adaptor subunit</fullName>
    </recommendedName>
</protein>
<dbReference type="PANTHER" id="PTHR30097:SF4">
    <property type="entry name" value="SLR6042 PROTEIN"/>
    <property type="match status" value="1"/>
</dbReference>
<dbReference type="PANTHER" id="PTHR30097">
    <property type="entry name" value="CATION EFFLUX SYSTEM PROTEIN CUSB"/>
    <property type="match status" value="1"/>
</dbReference>
<evidence type="ECO:0000256" key="3">
    <source>
        <dbReference type="SAM" id="Phobius"/>
    </source>
</evidence>
<evidence type="ECO:0008006" key="6">
    <source>
        <dbReference type="Google" id="ProtNLM"/>
    </source>
</evidence>
<reference evidence="4 5" key="1">
    <citation type="submission" date="2019-02" db="EMBL/GenBank/DDBJ databases">
        <title>Deep-cultivation of Planctomycetes and their phenomic and genomic characterization uncovers novel biology.</title>
        <authorList>
            <person name="Wiegand S."/>
            <person name="Jogler M."/>
            <person name="Boedeker C."/>
            <person name="Pinto D."/>
            <person name="Vollmers J."/>
            <person name="Rivas-Marin E."/>
            <person name="Kohn T."/>
            <person name="Peeters S.H."/>
            <person name="Heuer A."/>
            <person name="Rast P."/>
            <person name="Oberbeckmann S."/>
            <person name="Bunk B."/>
            <person name="Jeske O."/>
            <person name="Meyerdierks A."/>
            <person name="Storesund J.E."/>
            <person name="Kallscheuer N."/>
            <person name="Luecker S."/>
            <person name="Lage O.M."/>
            <person name="Pohl T."/>
            <person name="Merkel B.J."/>
            <person name="Hornburger P."/>
            <person name="Mueller R.-W."/>
            <person name="Bruemmer F."/>
            <person name="Labrenz M."/>
            <person name="Spormann A.M."/>
            <person name="Op den Camp H."/>
            <person name="Overmann J."/>
            <person name="Amann R."/>
            <person name="Jetten M.S.M."/>
            <person name="Mascher T."/>
            <person name="Medema M.H."/>
            <person name="Devos D.P."/>
            <person name="Kaster A.-K."/>
            <person name="Ovreas L."/>
            <person name="Rohde M."/>
            <person name="Galperin M.Y."/>
            <person name="Jogler C."/>
        </authorList>
    </citation>
    <scope>NUCLEOTIDE SEQUENCE [LARGE SCALE GENOMIC DNA]</scope>
    <source>
        <strain evidence="4 5">ETA_A1</strain>
    </source>
</reference>
<dbReference type="OrthoDB" id="248877at2"/>
<gene>
    <name evidence="4" type="ORF">ETAA1_14920</name>
</gene>
<dbReference type="AlphaFoldDB" id="A0A517XPY8"/>
<dbReference type="InterPro" id="IPR051909">
    <property type="entry name" value="MFP_Cation_Efflux"/>
</dbReference>
<dbReference type="RefSeq" id="WP_145235716.1">
    <property type="nucleotide sequence ID" value="NZ_CP036273.1"/>
</dbReference>
<evidence type="ECO:0000256" key="2">
    <source>
        <dbReference type="SAM" id="MobiDB-lite"/>
    </source>
</evidence>
<dbReference type="EMBL" id="CP036273">
    <property type="protein sequence ID" value="QDU19563.1"/>
    <property type="molecule type" value="Genomic_DNA"/>
</dbReference>
<feature type="transmembrane region" description="Helical" evidence="3">
    <location>
        <begin position="404"/>
        <end position="427"/>
    </location>
</feature>
<keyword evidence="5" id="KW-1185">Reference proteome</keyword>
<evidence type="ECO:0000313" key="5">
    <source>
        <dbReference type="Proteomes" id="UP000319576"/>
    </source>
</evidence>
<keyword evidence="3" id="KW-0472">Membrane</keyword>
<evidence type="ECO:0000313" key="4">
    <source>
        <dbReference type="EMBL" id="QDU19563.1"/>
    </source>
</evidence>
<keyword evidence="3" id="KW-0812">Transmembrane</keyword>
<keyword evidence="3" id="KW-1133">Transmembrane helix</keyword>
<dbReference type="Gene3D" id="1.10.287.470">
    <property type="entry name" value="Helix hairpin bin"/>
    <property type="match status" value="1"/>
</dbReference>
<dbReference type="GO" id="GO:0030313">
    <property type="term" value="C:cell envelope"/>
    <property type="evidence" value="ECO:0007669"/>
    <property type="project" value="TreeGrafter"/>
</dbReference>
<evidence type="ECO:0000256" key="1">
    <source>
        <dbReference type="ARBA" id="ARBA00022448"/>
    </source>
</evidence>